<sequence>MSKLEKHQMLLDQLEPTIEKCIQELDIDSEEKSEKARKNIVAGLKADSTMLQKFIDTIRTEEFGKEAQKDAVALEIRGINLVRKIAIAASDVKESIETKSKVAGKLAKLDLPTFDGDFLLYKYFRTRFTTLTEGCNETTKRYI</sequence>
<evidence type="ECO:0000313" key="2">
    <source>
        <dbReference type="Proteomes" id="UP001497623"/>
    </source>
</evidence>
<dbReference type="Proteomes" id="UP001497623">
    <property type="component" value="Unassembled WGS sequence"/>
</dbReference>
<reference evidence="1 2" key="1">
    <citation type="submission" date="2024-05" db="EMBL/GenBank/DDBJ databases">
        <authorList>
            <person name="Wallberg A."/>
        </authorList>
    </citation>
    <scope>NUCLEOTIDE SEQUENCE [LARGE SCALE GENOMIC DNA]</scope>
</reference>
<comment type="caution">
    <text evidence="1">The sequence shown here is derived from an EMBL/GenBank/DDBJ whole genome shotgun (WGS) entry which is preliminary data.</text>
</comment>
<dbReference type="AlphaFoldDB" id="A0AAV2RFX7"/>
<organism evidence="1 2">
    <name type="scientific">Meganyctiphanes norvegica</name>
    <name type="common">Northern krill</name>
    <name type="synonym">Thysanopoda norvegica</name>
    <dbReference type="NCBI Taxonomy" id="48144"/>
    <lineage>
        <taxon>Eukaryota</taxon>
        <taxon>Metazoa</taxon>
        <taxon>Ecdysozoa</taxon>
        <taxon>Arthropoda</taxon>
        <taxon>Crustacea</taxon>
        <taxon>Multicrustacea</taxon>
        <taxon>Malacostraca</taxon>
        <taxon>Eumalacostraca</taxon>
        <taxon>Eucarida</taxon>
        <taxon>Euphausiacea</taxon>
        <taxon>Euphausiidae</taxon>
        <taxon>Meganyctiphanes</taxon>
    </lineage>
</organism>
<accession>A0AAV2RFX7</accession>
<keyword evidence="2" id="KW-1185">Reference proteome</keyword>
<proteinExistence type="predicted"/>
<dbReference type="EMBL" id="CAXKWB010022851">
    <property type="protein sequence ID" value="CAL4124689.1"/>
    <property type="molecule type" value="Genomic_DNA"/>
</dbReference>
<protein>
    <submittedName>
        <fullName evidence="1">Uncharacterized protein</fullName>
    </submittedName>
</protein>
<gene>
    <name evidence="1" type="ORF">MNOR_LOCUS24692</name>
</gene>
<evidence type="ECO:0000313" key="1">
    <source>
        <dbReference type="EMBL" id="CAL4124689.1"/>
    </source>
</evidence>
<name>A0AAV2RFX7_MEGNR</name>